<name>A0A4Y2M073_ARAVE</name>
<reference evidence="1 2" key="1">
    <citation type="journal article" date="2019" name="Sci. Rep.">
        <title>Orb-weaving spider Araneus ventricosus genome elucidates the spidroin gene catalogue.</title>
        <authorList>
            <person name="Kono N."/>
            <person name="Nakamura H."/>
            <person name="Ohtoshi R."/>
            <person name="Moran D.A.P."/>
            <person name="Shinohara A."/>
            <person name="Yoshida Y."/>
            <person name="Fujiwara M."/>
            <person name="Mori M."/>
            <person name="Tomita M."/>
            <person name="Arakawa K."/>
        </authorList>
    </citation>
    <scope>NUCLEOTIDE SEQUENCE [LARGE SCALE GENOMIC DNA]</scope>
</reference>
<keyword evidence="2" id="KW-1185">Reference proteome</keyword>
<dbReference type="Proteomes" id="UP000499080">
    <property type="component" value="Unassembled WGS sequence"/>
</dbReference>
<accession>A0A4Y2M073</accession>
<dbReference type="AlphaFoldDB" id="A0A4Y2M073"/>
<gene>
    <name evidence="1" type="ORF">AVEN_46027_1</name>
</gene>
<proteinExistence type="predicted"/>
<dbReference type="EMBL" id="BGPR01006572">
    <property type="protein sequence ID" value="GBN20132.1"/>
    <property type="molecule type" value="Genomic_DNA"/>
</dbReference>
<evidence type="ECO:0000313" key="2">
    <source>
        <dbReference type="Proteomes" id="UP000499080"/>
    </source>
</evidence>
<sequence>MSNNIIYFLLKFVELNVSFAHGRMSESEAVPERYKGSLEYPNPVEAEVQFVLHIGKEMINFDPISGVNLECIQFFFRFSFNKKSEVRESKVMYFIQVERATNPAAQRCFVMLH</sequence>
<evidence type="ECO:0000313" key="1">
    <source>
        <dbReference type="EMBL" id="GBN20132.1"/>
    </source>
</evidence>
<organism evidence="1 2">
    <name type="scientific">Araneus ventricosus</name>
    <name type="common">Orbweaver spider</name>
    <name type="synonym">Epeira ventricosa</name>
    <dbReference type="NCBI Taxonomy" id="182803"/>
    <lineage>
        <taxon>Eukaryota</taxon>
        <taxon>Metazoa</taxon>
        <taxon>Ecdysozoa</taxon>
        <taxon>Arthropoda</taxon>
        <taxon>Chelicerata</taxon>
        <taxon>Arachnida</taxon>
        <taxon>Araneae</taxon>
        <taxon>Araneomorphae</taxon>
        <taxon>Entelegynae</taxon>
        <taxon>Araneoidea</taxon>
        <taxon>Araneidae</taxon>
        <taxon>Araneus</taxon>
    </lineage>
</organism>
<comment type="caution">
    <text evidence="1">The sequence shown here is derived from an EMBL/GenBank/DDBJ whole genome shotgun (WGS) entry which is preliminary data.</text>
</comment>
<protein>
    <submittedName>
        <fullName evidence="1">Uncharacterized protein</fullName>
    </submittedName>
</protein>